<sequence length="83" mass="9118">MSKTRQLLVTVRLPSGITYSDALERLELSPDEVDAEYGLVPLDADRGLYVLLVVERVAARLEGRDGAEGVEGVYANPRISPYL</sequence>
<dbReference type="GeneID" id="55655949"/>
<organism evidence="1 2">
    <name type="scientific">Streptomyces lunaelactis</name>
    <dbReference type="NCBI Taxonomy" id="1535768"/>
    <lineage>
        <taxon>Bacteria</taxon>
        <taxon>Bacillati</taxon>
        <taxon>Actinomycetota</taxon>
        <taxon>Actinomycetes</taxon>
        <taxon>Kitasatosporales</taxon>
        <taxon>Streptomycetaceae</taxon>
        <taxon>Streptomyces</taxon>
    </lineage>
</organism>
<dbReference type="OrthoDB" id="583435at2"/>
<dbReference type="RefSeq" id="WP_108148457.1">
    <property type="nucleotide sequence ID" value="NZ_CP026304.1"/>
</dbReference>
<evidence type="ECO:0000313" key="2">
    <source>
        <dbReference type="Proteomes" id="UP000244201"/>
    </source>
</evidence>
<evidence type="ECO:0000313" key="1">
    <source>
        <dbReference type="EMBL" id="AVZ72777.1"/>
    </source>
</evidence>
<dbReference type="KEGG" id="slk:SLUN_11840"/>
<protein>
    <submittedName>
        <fullName evidence="1">Uncharacterized protein</fullName>
    </submittedName>
</protein>
<dbReference type="EMBL" id="CP026304">
    <property type="protein sequence ID" value="AVZ72777.1"/>
    <property type="molecule type" value="Genomic_DNA"/>
</dbReference>
<dbReference type="Proteomes" id="UP000244201">
    <property type="component" value="Chromosome"/>
</dbReference>
<keyword evidence="2" id="KW-1185">Reference proteome</keyword>
<gene>
    <name evidence="1" type="ORF">SLUN_11840</name>
</gene>
<accession>A0A2R4T135</accession>
<name>A0A2R4T135_9ACTN</name>
<proteinExistence type="predicted"/>
<dbReference type="AlphaFoldDB" id="A0A2R4T135"/>
<reference evidence="1 2" key="1">
    <citation type="submission" date="2018-01" db="EMBL/GenBank/DDBJ databases">
        <title>Complete genome sequence of Streptomyces lunaelactis MM109T, a Ferroverdin A producer isolated from cave moonmilk deposits.</title>
        <authorList>
            <person name="Naome A."/>
            <person name="Martinet L."/>
            <person name="Maciejewska M."/>
            <person name="Anderssen S."/>
            <person name="Adam D."/>
            <person name="Tenconi E."/>
            <person name="Deflandre B."/>
            <person name="Arguelles-Arias A."/>
            <person name="Calusinska M."/>
            <person name="Copieters W."/>
            <person name="Karim L."/>
            <person name="Hanikenne M."/>
            <person name="Baurain D."/>
            <person name="van Wezel G."/>
            <person name="Smargiasso N."/>
            <person name="de Pauw E."/>
            <person name="Delfosse P."/>
            <person name="Rigali S."/>
        </authorList>
    </citation>
    <scope>NUCLEOTIDE SEQUENCE [LARGE SCALE GENOMIC DNA]</scope>
    <source>
        <strain evidence="1 2">MM109</strain>
    </source>
</reference>